<name>A0A7W9EYA6_9RHOB</name>
<evidence type="ECO:0000313" key="3">
    <source>
        <dbReference type="Proteomes" id="UP000535415"/>
    </source>
</evidence>
<dbReference type="Pfam" id="PF09982">
    <property type="entry name" value="LpxR"/>
    <property type="match status" value="1"/>
</dbReference>
<feature type="signal peptide" evidence="1">
    <location>
        <begin position="1"/>
        <end position="20"/>
    </location>
</feature>
<proteinExistence type="predicted"/>
<dbReference type="AlphaFoldDB" id="A0A7W9EYA6"/>
<keyword evidence="1" id="KW-0732">Signal</keyword>
<dbReference type="EMBL" id="JACIJM010000005">
    <property type="protein sequence ID" value="MBB5722573.1"/>
    <property type="molecule type" value="Genomic_DNA"/>
</dbReference>
<comment type="caution">
    <text evidence="2">The sequence shown here is derived from an EMBL/GenBank/DDBJ whole genome shotgun (WGS) entry which is preliminary data.</text>
</comment>
<dbReference type="RefSeq" id="WP_183528946.1">
    <property type="nucleotide sequence ID" value="NZ_JACIJM010000005.1"/>
</dbReference>
<protein>
    <recommendedName>
        <fullName evidence="4">DUF2219 family protein</fullName>
    </recommendedName>
</protein>
<dbReference type="Gene3D" id="2.40.128.140">
    <property type="entry name" value="Outer membrane protein"/>
    <property type="match status" value="1"/>
</dbReference>
<evidence type="ECO:0000256" key="1">
    <source>
        <dbReference type="SAM" id="SignalP"/>
    </source>
</evidence>
<evidence type="ECO:0008006" key="4">
    <source>
        <dbReference type="Google" id="ProtNLM"/>
    </source>
</evidence>
<dbReference type="InterPro" id="IPR037107">
    <property type="entry name" value="Put_OMP_sf"/>
</dbReference>
<dbReference type="InterPro" id="IPR018707">
    <property type="entry name" value="LpxR"/>
</dbReference>
<feature type="chain" id="PRO_5031306261" description="DUF2219 family protein" evidence="1">
    <location>
        <begin position="21"/>
        <end position="302"/>
    </location>
</feature>
<evidence type="ECO:0000313" key="2">
    <source>
        <dbReference type="EMBL" id="MBB5722573.1"/>
    </source>
</evidence>
<organism evidence="2 3">
    <name type="scientific">Yoonia ponticola</name>
    <dbReference type="NCBI Taxonomy" id="1524255"/>
    <lineage>
        <taxon>Bacteria</taxon>
        <taxon>Pseudomonadati</taxon>
        <taxon>Pseudomonadota</taxon>
        <taxon>Alphaproteobacteria</taxon>
        <taxon>Rhodobacterales</taxon>
        <taxon>Paracoccaceae</taxon>
        <taxon>Yoonia</taxon>
    </lineage>
</organism>
<reference evidence="2 3" key="1">
    <citation type="submission" date="2020-08" db="EMBL/GenBank/DDBJ databases">
        <title>Genomic Encyclopedia of Type Strains, Phase IV (KMG-IV): sequencing the most valuable type-strain genomes for metagenomic binning, comparative biology and taxonomic classification.</title>
        <authorList>
            <person name="Goeker M."/>
        </authorList>
    </citation>
    <scope>NUCLEOTIDE SEQUENCE [LARGE SCALE GENOMIC DNA]</scope>
    <source>
        <strain evidence="2 3">DSM 101064</strain>
    </source>
</reference>
<dbReference type="Proteomes" id="UP000535415">
    <property type="component" value="Unassembled WGS sequence"/>
</dbReference>
<keyword evidence="3" id="KW-1185">Reference proteome</keyword>
<accession>A0A7W9EYA6</accession>
<gene>
    <name evidence="2" type="ORF">FHS72_002199</name>
</gene>
<sequence>MRCLLLILALLIPLGTASNAQSRELLGVGRLFSNDYLGDGRDRYQSGSYARSYVRGPSDWDGTPQEFGTIREYRLRSGIIASDGIATAPGDRPYVGMLSFGVHSHFGHDLFRGSVGLDVTAIGPQTGVSRFQKRAHDTLGLAQVRYTNRQLEDDFFIGMTGEVAENVPIAPGITARPFAELLVGPEDIARFGADVVLGSNITSDVLIRDVVTGHLYRGTENPDLSGFSLVFGADMAAVADSVYFPEDSGVIPTDRRGRVRAGMHWQSESDTSLFYGLTYLSPEFEGQPEGQITGSLKLNFNF</sequence>